<accession>A0AAF1BPJ9</accession>
<dbReference type="AlphaFoldDB" id="A0AAF1BPJ9"/>
<proteinExistence type="predicted"/>
<dbReference type="RefSeq" id="XP_062630205.1">
    <property type="nucleotide sequence ID" value="XM_062774221.1"/>
</dbReference>
<sequence>MTEHTPPASLTPTCLTDSIITIHNLQRLGYIEVPFPGSAATSIKRETVRAMTLDHRYRAKVGIEYIDKEFERELPWDKPRTPIVPESPDDQICAFLHECFLQPDRFQTLSIFREVLMRTQEIMRDRIAWLDQLDQAPPSALPCSEKQELRAVDTHKTG</sequence>
<dbReference type="Proteomes" id="UP000827549">
    <property type="component" value="Chromosome 5"/>
</dbReference>
<keyword evidence="2" id="KW-1185">Reference proteome</keyword>
<organism evidence="1 2">
    <name type="scientific">Vanrija pseudolonga</name>
    <dbReference type="NCBI Taxonomy" id="143232"/>
    <lineage>
        <taxon>Eukaryota</taxon>
        <taxon>Fungi</taxon>
        <taxon>Dikarya</taxon>
        <taxon>Basidiomycota</taxon>
        <taxon>Agaricomycotina</taxon>
        <taxon>Tremellomycetes</taxon>
        <taxon>Trichosporonales</taxon>
        <taxon>Trichosporonaceae</taxon>
        <taxon>Vanrija</taxon>
    </lineage>
</organism>
<evidence type="ECO:0000313" key="1">
    <source>
        <dbReference type="EMBL" id="WOO84179.1"/>
    </source>
</evidence>
<gene>
    <name evidence="1" type="ORF">LOC62_05G007700</name>
</gene>
<evidence type="ECO:0000313" key="2">
    <source>
        <dbReference type="Proteomes" id="UP000827549"/>
    </source>
</evidence>
<protein>
    <submittedName>
        <fullName evidence="1">Uncharacterized protein</fullName>
    </submittedName>
</protein>
<dbReference type="GeneID" id="87810872"/>
<dbReference type="EMBL" id="CP086718">
    <property type="protein sequence ID" value="WOO84179.1"/>
    <property type="molecule type" value="Genomic_DNA"/>
</dbReference>
<reference evidence="1" key="1">
    <citation type="submission" date="2023-10" db="EMBL/GenBank/DDBJ databases">
        <authorList>
            <person name="Noh H."/>
        </authorList>
    </citation>
    <scope>NUCLEOTIDE SEQUENCE</scope>
    <source>
        <strain evidence="1">DUCC4014</strain>
    </source>
</reference>
<name>A0AAF1BPJ9_9TREE</name>